<reference evidence="1" key="1">
    <citation type="journal article" date="2023" name="Plant J.">
        <title>Genome sequences and population genomics provide insights into the demographic history, inbreeding, and mutation load of two 'living fossil' tree species of Dipteronia.</title>
        <authorList>
            <person name="Feng Y."/>
            <person name="Comes H.P."/>
            <person name="Chen J."/>
            <person name="Zhu S."/>
            <person name="Lu R."/>
            <person name="Zhang X."/>
            <person name="Li P."/>
            <person name="Qiu J."/>
            <person name="Olsen K.M."/>
            <person name="Qiu Y."/>
        </authorList>
    </citation>
    <scope>NUCLEOTIDE SEQUENCE</scope>
    <source>
        <strain evidence="1">KIB01</strain>
    </source>
</reference>
<protein>
    <recommendedName>
        <fullName evidence="3">Reverse transcriptase domain-containing protein</fullName>
    </recommendedName>
</protein>
<evidence type="ECO:0008006" key="3">
    <source>
        <dbReference type="Google" id="ProtNLM"/>
    </source>
</evidence>
<organism evidence="1 2">
    <name type="scientific">Dipteronia dyeriana</name>
    <dbReference type="NCBI Taxonomy" id="168575"/>
    <lineage>
        <taxon>Eukaryota</taxon>
        <taxon>Viridiplantae</taxon>
        <taxon>Streptophyta</taxon>
        <taxon>Embryophyta</taxon>
        <taxon>Tracheophyta</taxon>
        <taxon>Spermatophyta</taxon>
        <taxon>Magnoliopsida</taxon>
        <taxon>eudicotyledons</taxon>
        <taxon>Gunneridae</taxon>
        <taxon>Pentapetalae</taxon>
        <taxon>rosids</taxon>
        <taxon>malvids</taxon>
        <taxon>Sapindales</taxon>
        <taxon>Sapindaceae</taxon>
        <taxon>Hippocastanoideae</taxon>
        <taxon>Acereae</taxon>
        <taxon>Dipteronia</taxon>
    </lineage>
</organism>
<gene>
    <name evidence="1" type="ORF">Ddye_005860</name>
</gene>
<evidence type="ECO:0000313" key="2">
    <source>
        <dbReference type="Proteomes" id="UP001280121"/>
    </source>
</evidence>
<dbReference type="Proteomes" id="UP001280121">
    <property type="component" value="Unassembled WGS sequence"/>
</dbReference>
<proteinExistence type="predicted"/>
<evidence type="ECO:0000313" key="1">
    <source>
        <dbReference type="EMBL" id="KAK2659327.1"/>
    </source>
</evidence>
<accession>A0AAD9XHG7</accession>
<name>A0AAD9XHG7_9ROSI</name>
<keyword evidence="2" id="KW-1185">Reference proteome</keyword>
<sequence>MAQEVLHKFRFMKSNKGFITWKICLAKAYVKLQWHFIQSVITEIGIGGLLVELIIWCVTSVQYRVVLNEELMDPFTLGCGIRQGDPISPYIFVVYGKTLSNN</sequence>
<comment type="caution">
    <text evidence="1">The sequence shown here is derived from an EMBL/GenBank/DDBJ whole genome shotgun (WGS) entry which is preliminary data.</text>
</comment>
<dbReference type="AlphaFoldDB" id="A0AAD9XHG7"/>
<dbReference type="EMBL" id="JANJYI010000002">
    <property type="protein sequence ID" value="KAK2659327.1"/>
    <property type="molecule type" value="Genomic_DNA"/>
</dbReference>